<dbReference type="Pfam" id="PF00001">
    <property type="entry name" value="7tm_1"/>
    <property type="match status" value="1"/>
</dbReference>
<evidence type="ECO:0000256" key="3">
    <source>
        <dbReference type="ARBA" id="ARBA00022989"/>
    </source>
</evidence>
<keyword evidence="7 8" id="KW-0807">Transducer</keyword>
<evidence type="ECO:0000256" key="2">
    <source>
        <dbReference type="ARBA" id="ARBA00022692"/>
    </source>
</evidence>
<accession>A0AAV4GWL3</accession>
<protein>
    <submittedName>
        <fullName evidence="11">Thyrotropin-releasing hormone receptor</fullName>
    </submittedName>
</protein>
<dbReference type="PROSITE" id="PS00237">
    <property type="entry name" value="G_PROTEIN_RECEP_F1_1"/>
    <property type="match status" value="1"/>
</dbReference>
<evidence type="ECO:0000256" key="8">
    <source>
        <dbReference type="RuleBase" id="RU000688"/>
    </source>
</evidence>
<dbReference type="PRINTS" id="PR00237">
    <property type="entry name" value="GPCRRHODOPSN"/>
</dbReference>
<feature type="transmembrane region" description="Helical" evidence="9">
    <location>
        <begin position="78"/>
        <end position="100"/>
    </location>
</feature>
<dbReference type="EMBL" id="BMAT01012311">
    <property type="protein sequence ID" value="GFR89506.1"/>
    <property type="molecule type" value="Genomic_DNA"/>
</dbReference>
<dbReference type="InterPro" id="IPR017452">
    <property type="entry name" value="GPCR_Rhodpsn_7TM"/>
</dbReference>
<feature type="transmembrane region" description="Helical" evidence="9">
    <location>
        <begin position="189"/>
        <end position="207"/>
    </location>
</feature>
<keyword evidence="6 8" id="KW-0675">Receptor</keyword>
<comment type="similarity">
    <text evidence="8">Belongs to the G-protein coupled receptor 1 family.</text>
</comment>
<keyword evidence="3 9" id="KW-1133">Transmembrane helix</keyword>
<dbReference type="PROSITE" id="PS50262">
    <property type="entry name" value="G_PROTEIN_RECEP_F1_2"/>
    <property type="match status" value="1"/>
</dbReference>
<dbReference type="SUPFAM" id="SSF81321">
    <property type="entry name" value="Family A G protein-coupled receptor-like"/>
    <property type="match status" value="1"/>
</dbReference>
<organism evidence="11 12">
    <name type="scientific">Elysia marginata</name>
    <dbReference type="NCBI Taxonomy" id="1093978"/>
    <lineage>
        <taxon>Eukaryota</taxon>
        <taxon>Metazoa</taxon>
        <taxon>Spiralia</taxon>
        <taxon>Lophotrochozoa</taxon>
        <taxon>Mollusca</taxon>
        <taxon>Gastropoda</taxon>
        <taxon>Heterobranchia</taxon>
        <taxon>Euthyneura</taxon>
        <taxon>Panpulmonata</taxon>
        <taxon>Sacoglossa</taxon>
        <taxon>Placobranchoidea</taxon>
        <taxon>Plakobranchidae</taxon>
        <taxon>Elysia</taxon>
    </lineage>
</organism>
<name>A0AAV4GWL3_9GAST</name>
<dbReference type="AlphaFoldDB" id="A0AAV4GWL3"/>
<keyword evidence="2 8" id="KW-0812">Transmembrane</keyword>
<evidence type="ECO:0000256" key="5">
    <source>
        <dbReference type="ARBA" id="ARBA00023136"/>
    </source>
</evidence>
<evidence type="ECO:0000313" key="12">
    <source>
        <dbReference type="Proteomes" id="UP000762676"/>
    </source>
</evidence>
<dbReference type="PANTHER" id="PTHR24243:SF230">
    <property type="entry name" value="G-PROTEIN COUPLED RECEPTORS FAMILY 1 PROFILE DOMAIN-CONTAINING PROTEIN"/>
    <property type="match status" value="1"/>
</dbReference>
<dbReference type="PANTHER" id="PTHR24243">
    <property type="entry name" value="G-PROTEIN COUPLED RECEPTOR"/>
    <property type="match status" value="1"/>
</dbReference>
<evidence type="ECO:0000256" key="6">
    <source>
        <dbReference type="ARBA" id="ARBA00023170"/>
    </source>
</evidence>
<dbReference type="GO" id="GO:0004930">
    <property type="term" value="F:G protein-coupled receptor activity"/>
    <property type="evidence" value="ECO:0007669"/>
    <property type="project" value="UniProtKB-KW"/>
</dbReference>
<evidence type="ECO:0000256" key="4">
    <source>
        <dbReference type="ARBA" id="ARBA00023040"/>
    </source>
</evidence>
<gene>
    <name evidence="11" type="ORF">ElyMa_006125900</name>
</gene>
<feature type="transmembrane region" description="Helical" evidence="9">
    <location>
        <begin position="112"/>
        <end position="133"/>
    </location>
</feature>
<keyword evidence="4 8" id="KW-0297">G-protein coupled receptor</keyword>
<evidence type="ECO:0000256" key="7">
    <source>
        <dbReference type="ARBA" id="ARBA00023224"/>
    </source>
</evidence>
<feature type="transmembrane region" description="Helical" evidence="9">
    <location>
        <begin position="288"/>
        <end position="309"/>
    </location>
</feature>
<dbReference type="Proteomes" id="UP000762676">
    <property type="component" value="Unassembled WGS sequence"/>
</dbReference>
<keyword evidence="12" id="KW-1185">Reference proteome</keyword>
<evidence type="ECO:0000259" key="10">
    <source>
        <dbReference type="PROSITE" id="PS50262"/>
    </source>
</evidence>
<keyword evidence="5 9" id="KW-0472">Membrane</keyword>
<feature type="transmembrane region" description="Helical" evidence="9">
    <location>
        <begin position="235"/>
        <end position="258"/>
    </location>
</feature>
<proteinExistence type="inferred from homology"/>
<comment type="caution">
    <text evidence="11">The sequence shown here is derived from an EMBL/GenBank/DDBJ whole genome shotgun (WGS) entry which is preliminary data.</text>
</comment>
<comment type="subcellular location">
    <subcellularLocation>
        <location evidence="1">Membrane</location>
        <topology evidence="1">Multi-pass membrane protein</topology>
    </subcellularLocation>
</comment>
<feature type="transmembrane region" description="Helical" evidence="9">
    <location>
        <begin position="329"/>
        <end position="353"/>
    </location>
</feature>
<evidence type="ECO:0000256" key="1">
    <source>
        <dbReference type="ARBA" id="ARBA00004141"/>
    </source>
</evidence>
<dbReference type="GO" id="GO:0005886">
    <property type="term" value="C:plasma membrane"/>
    <property type="evidence" value="ECO:0007669"/>
    <property type="project" value="TreeGrafter"/>
</dbReference>
<dbReference type="Gene3D" id="1.20.1070.10">
    <property type="entry name" value="Rhodopsin 7-helix transmembrane proteins"/>
    <property type="match status" value="1"/>
</dbReference>
<feature type="domain" description="G-protein coupled receptors family 1 profile" evidence="10">
    <location>
        <begin position="92"/>
        <end position="350"/>
    </location>
</feature>
<evidence type="ECO:0000256" key="9">
    <source>
        <dbReference type="SAM" id="Phobius"/>
    </source>
</evidence>
<evidence type="ECO:0000313" key="11">
    <source>
        <dbReference type="EMBL" id="GFR89506.1"/>
    </source>
</evidence>
<sequence>MAGTETTVEVLEEAVTKVLDMMTGVTESWPQEMVANMSSSTSLPTTTTMGTTTTTKKPCFVWTQPPCDSIIQGAYDLAVYGVYVSYAVGIPGSILTLIVLSRMRPFNSSSAWLCCLSSIDLAGLGVRMFLSIYQTEWHWVNWWCRLYYITARTTKHASFYCLVGLTVERFIAVWFPLKMTQWCTIRRALISFFAILVILVSSDLHMIETRRVNHNHRCIIRFKYRPFWQNTYEKYIQLTFFQTVPMLTIITLNILIALRLRHQRKLQKEMSDQKSKDKDKQQRQIDRMLVAATCCFSLFVLPQIIFEYTERTWVIGSLGQDFIRERARHVLVLTCNTLNIFNHAVNFILYVLVAQKFR</sequence>
<dbReference type="CDD" id="cd14978">
    <property type="entry name" value="7tmA_FMRFamide_R-like"/>
    <property type="match status" value="1"/>
</dbReference>
<dbReference type="InterPro" id="IPR000276">
    <property type="entry name" value="GPCR_Rhodpsn"/>
</dbReference>
<reference evidence="11 12" key="1">
    <citation type="journal article" date="2021" name="Elife">
        <title>Chloroplast acquisition without the gene transfer in kleptoplastic sea slugs, Plakobranchus ocellatus.</title>
        <authorList>
            <person name="Maeda T."/>
            <person name="Takahashi S."/>
            <person name="Yoshida T."/>
            <person name="Shimamura S."/>
            <person name="Takaki Y."/>
            <person name="Nagai Y."/>
            <person name="Toyoda A."/>
            <person name="Suzuki Y."/>
            <person name="Arimoto A."/>
            <person name="Ishii H."/>
            <person name="Satoh N."/>
            <person name="Nishiyama T."/>
            <person name="Hasebe M."/>
            <person name="Maruyama T."/>
            <person name="Minagawa J."/>
            <person name="Obokata J."/>
            <person name="Shigenobu S."/>
        </authorList>
    </citation>
    <scope>NUCLEOTIDE SEQUENCE [LARGE SCALE GENOMIC DNA]</scope>
</reference>